<gene>
    <name evidence="3" type="ORF">EP57_03200</name>
    <name evidence="4" type="ORF">HB811_17320</name>
    <name evidence="6" type="ORF">HBP98_17485</name>
    <name evidence="5" type="ORF">HCB35_17730</name>
</gene>
<feature type="region of interest" description="Disordered" evidence="1">
    <location>
        <begin position="34"/>
        <end position="103"/>
    </location>
</feature>
<feature type="compositionally biased region" description="Basic residues" evidence="1">
    <location>
        <begin position="91"/>
        <end position="103"/>
    </location>
</feature>
<evidence type="ECO:0000313" key="8">
    <source>
        <dbReference type="Proteomes" id="UP000543379"/>
    </source>
</evidence>
<evidence type="ECO:0000313" key="5">
    <source>
        <dbReference type="EMBL" id="MBC2242317.1"/>
    </source>
</evidence>
<dbReference type="Proteomes" id="UP000029844">
    <property type="component" value="Unassembled WGS sequence"/>
</dbReference>
<feature type="compositionally biased region" description="Basic residues" evidence="1">
    <location>
        <begin position="51"/>
        <end position="63"/>
    </location>
</feature>
<evidence type="ECO:0000313" key="10">
    <source>
        <dbReference type="Proteomes" id="UP000553016"/>
    </source>
</evidence>
<keyword evidence="2" id="KW-0812">Transmembrane</keyword>
<dbReference type="eggNOG" id="ENOG5034167">
    <property type="taxonomic scope" value="Bacteria"/>
</dbReference>
<reference evidence="8 9" key="2">
    <citation type="submission" date="2020-03" db="EMBL/GenBank/DDBJ databases">
        <title>Soil Listeria distribution.</title>
        <authorList>
            <person name="Liao J."/>
            <person name="Wiedmann M."/>
        </authorList>
    </citation>
    <scope>NUCLEOTIDE SEQUENCE [LARGE SCALE GENOMIC DNA]</scope>
    <source>
        <strain evidence="5 10">FSL L7-0149</strain>
        <strain evidence="4 8">FSL L7-1816</strain>
        <strain evidence="6 9">FSL L7-1850</strain>
    </source>
</reference>
<keyword evidence="2" id="KW-1133">Transmembrane helix</keyword>
<dbReference type="AlphaFoldDB" id="A0A099WBQ5"/>
<dbReference type="Proteomes" id="UP000553016">
    <property type="component" value="Unassembled WGS sequence"/>
</dbReference>
<organism evidence="3 7">
    <name type="scientific">Listeria booriae</name>
    <dbReference type="NCBI Taxonomy" id="1552123"/>
    <lineage>
        <taxon>Bacteria</taxon>
        <taxon>Bacillati</taxon>
        <taxon>Bacillota</taxon>
        <taxon>Bacilli</taxon>
        <taxon>Bacillales</taxon>
        <taxon>Listeriaceae</taxon>
        <taxon>Listeria</taxon>
    </lineage>
</organism>
<feature type="transmembrane region" description="Helical" evidence="2">
    <location>
        <begin position="12"/>
        <end position="29"/>
    </location>
</feature>
<evidence type="ECO:0000256" key="2">
    <source>
        <dbReference type="SAM" id="Phobius"/>
    </source>
</evidence>
<evidence type="ECO:0000313" key="7">
    <source>
        <dbReference type="Proteomes" id="UP000029844"/>
    </source>
</evidence>
<dbReference type="GeneID" id="58716433"/>
<dbReference type="Proteomes" id="UP000546244">
    <property type="component" value="Unassembled WGS sequence"/>
</dbReference>
<evidence type="ECO:0000313" key="9">
    <source>
        <dbReference type="Proteomes" id="UP000546244"/>
    </source>
</evidence>
<comment type="caution">
    <text evidence="3">The sequence shown here is derived from an EMBL/GenBank/DDBJ whole genome shotgun (WGS) entry which is preliminary data.</text>
</comment>
<proteinExistence type="predicted"/>
<evidence type="ECO:0000256" key="1">
    <source>
        <dbReference type="SAM" id="MobiDB-lite"/>
    </source>
</evidence>
<dbReference type="Proteomes" id="UP000543379">
    <property type="component" value="Unassembled WGS sequence"/>
</dbReference>
<evidence type="ECO:0000313" key="3">
    <source>
        <dbReference type="EMBL" id="KGL43229.1"/>
    </source>
</evidence>
<keyword evidence="2" id="KW-0472">Membrane</keyword>
<reference evidence="3 7" key="1">
    <citation type="submission" date="2014-05" db="EMBL/GenBank/DDBJ databases">
        <title>Novel Listeriaceae from food processing environments.</title>
        <authorList>
            <person name="den Bakker H.C."/>
        </authorList>
    </citation>
    <scope>NUCLEOTIDE SEQUENCE [LARGE SCALE GENOMIC DNA]</scope>
    <source>
        <strain evidence="3 7">FSL A5-0281</strain>
    </source>
</reference>
<sequence>MEDIFSNIGDWFGSAVVIIGIIVGILSYFKKAEPEEEAKKKASQPKAPQQRAKHQQTKKKPAKKAQPTAYKDTVIKDAMTNTSHDPYHDVRHSHHEHTAARKRVRGKMQEAIIMKEILDKPVALRKNQ</sequence>
<accession>A0A099WBQ5</accession>
<dbReference type="EMBL" id="JAARMV010000010">
    <property type="protein sequence ID" value="MBC2373805.1"/>
    <property type="molecule type" value="Genomic_DNA"/>
</dbReference>
<protein>
    <submittedName>
        <fullName evidence="3">Uncharacterized protein</fullName>
    </submittedName>
</protein>
<dbReference type="RefSeq" id="WP_036084183.1">
    <property type="nucleotide sequence ID" value="NZ_CBCSHQ010000024.1"/>
</dbReference>
<dbReference type="OrthoDB" id="2361778at2"/>
<dbReference type="EMBL" id="JAAROV010000010">
    <property type="protein sequence ID" value="MBC1318542.1"/>
    <property type="molecule type" value="Genomic_DNA"/>
</dbReference>
<dbReference type="EMBL" id="JAARZA010000013">
    <property type="protein sequence ID" value="MBC2242317.1"/>
    <property type="molecule type" value="Genomic_DNA"/>
</dbReference>
<evidence type="ECO:0000313" key="4">
    <source>
        <dbReference type="EMBL" id="MBC1318542.1"/>
    </source>
</evidence>
<keyword evidence="7" id="KW-1185">Reference proteome</keyword>
<name>A0A099WBQ5_9LIST</name>
<evidence type="ECO:0000313" key="6">
    <source>
        <dbReference type="EMBL" id="MBC2373805.1"/>
    </source>
</evidence>
<dbReference type="EMBL" id="JNFA01000007">
    <property type="protein sequence ID" value="KGL43229.1"/>
    <property type="molecule type" value="Genomic_DNA"/>
</dbReference>